<dbReference type="SUPFAM" id="SSF52091">
    <property type="entry name" value="SpoIIaa-like"/>
    <property type="match status" value="1"/>
</dbReference>
<dbReference type="CDD" id="cd07043">
    <property type="entry name" value="STAS_anti-anti-sigma_factors"/>
    <property type="match status" value="1"/>
</dbReference>
<organism evidence="2 3">
    <name type="scientific">Streptomyces umbrinus</name>
    <dbReference type="NCBI Taxonomy" id="67370"/>
    <lineage>
        <taxon>Bacteria</taxon>
        <taxon>Bacillati</taxon>
        <taxon>Actinomycetota</taxon>
        <taxon>Actinomycetes</taxon>
        <taxon>Kitasatosporales</taxon>
        <taxon>Streptomycetaceae</taxon>
        <taxon>Streptomyces</taxon>
        <taxon>Streptomyces phaeochromogenes group</taxon>
    </lineage>
</organism>
<sequence>MGPRPSLFDECRVVGASGELDLSTAPGFIRDLEDVRRGTGRLFLIVDLSGLTFMDGSALDPLCAAWDDCRSRRGWTRVVYARPCIGLVFRAGAVVDRFPRYASARDAWRGMPADDPEQWNATANRSA</sequence>
<dbReference type="InterPro" id="IPR036513">
    <property type="entry name" value="STAS_dom_sf"/>
</dbReference>
<evidence type="ECO:0000259" key="1">
    <source>
        <dbReference type="PROSITE" id="PS50801"/>
    </source>
</evidence>
<protein>
    <submittedName>
        <fullName evidence="2">Anti-sigma B factor antagonist</fullName>
    </submittedName>
</protein>
<gene>
    <name evidence="2" type="ORF">QF035_005513</name>
</gene>
<name>A0ABU0SWK3_9ACTN</name>
<feature type="domain" description="STAS" evidence="1">
    <location>
        <begin position="13"/>
        <end position="74"/>
    </location>
</feature>
<dbReference type="EMBL" id="JAUSZI010000002">
    <property type="protein sequence ID" value="MDQ1027931.1"/>
    <property type="molecule type" value="Genomic_DNA"/>
</dbReference>
<dbReference type="PROSITE" id="PS50801">
    <property type="entry name" value="STAS"/>
    <property type="match status" value="1"/>
</dbReference>
<dbReference type="Pfam" id="PF01740">
    <property type="entry name" value="STAS"/>
    <property type="match status" value="1"/>
</dbReference>
<dbReference type="Proteomes" id="UP001230328">
    <property type="component" value="Unassembled WGS sequence"/>
</dbReference>
<evidence type="ECO:0000313" key="2">
    <source>
        <dbReference type="EMBL" id="MDQ1027931.1"/>
    </source>
</evidence>
<dbReference type="Gene3D" id="3.30.750.24">
    <property type="entry name" value="STAS domain"/>
    <property type="match status" value="1"/>
</dbReference>
<dbReference type="RefSeq" id="WP_307523229.1">
    <property type="nucleotide sequence ID" value="NZ_JAUSZI010000002.1"/>
</dbReference>
<evidence type="ECO:0000313" key="3">
    <source>
        <dbReference type="Proteomes" id="UP001230328"/>
    </source>
</evidence>
<proteinExistence type="predicted"/>
<accession>A0ABU0SWK3</accession>
<comment type="caution">
    <text evidence="2">The sequence shown here is derived from an EMBL/GenBank/DDBJ whole genome shotgun (WGS) entry which is preliminary data.</text>
</comment>
<keyword evidence="3" id="KW-1185">Reference proteome</keyword>
<reference evidence="2 3" key="1">
    <citation type="submission" date="2023-07" db="EMBL/GenBank/DDBJ databases">
        <title>Comparative genomics of wheat-associated soil bacteria to identify genetic determinants of phenazine resistance.</title>
        <authorList>
            <person name="Mouncey N."/>
        </authorList>
    </citation>
    <scope>NUCLEOTIDE SEQUENCE [LARGE SCALE GENOMIC DNA]</scope>
    <source>
        <strain evidence="2 3">V2I4</strain>
    </source>
</reference>
<dbReference type="InterPro" id="IPR002645">
    <property type="entry name" value="STAS_dom"/>
</dbReference>